<dbReference type="InterPro" id="IPR007375">
    <property type="entry name" value="SoxG"/>
</dbReference>
<dbReference type="RefSeq" id="WP_114582574.1">
    <property type="nucleotide sequence ID" value="NZ_QPMH01000011.1"/>
</dbReference>
<comment type="caution">
    <text evidence="1">The sequence shown here is derived from an EMBL/GenBank/DDBJ whole genome shotgun (WGS) entry which is preliminary data.</text>
</comment>
<dbReference type="Gene3D" id="3.30.70.1520">
    <property type="entry name" value="Heterotetrameric sarcosine oxidase"/>
    <property type="match status" value="1"/>
</dbReference>
<protein>
    <recommendedName>
        <fullName evidence="3">Sarcosine oxidase subunit gamma</fullName>
    </recommendedName>
</protein>
<proteinExistence type="predicted"/>
<evidence type="ECO:0000313" key="2">
    <source>
        <dbReference type="Proteomes" id="UP000253941"/>
    </source>
</evidence>
<organism evidence="1 2">
    <name type="scientific">Ferruginivarius sediminum</name>
    <dbReference type="NCBI Taxonomy" id="2661937"/>
    <lineage>
        <taxon>Bacteria</taxon>
        <taxon>Pseudomonadati</taxon>
        <taxon>Pseudomonadota</taxon>
        <taxon>Alphaproteobacteria</taxon>
        <taxon>Rhodospirillales</taxon>
        <taxon>Rhodospirillaceae</taxon>
        <taxon>Ferruginivarius</taxon>
    </lineage>
</organism>
<dbReference type="SUPFAM" id="SSF103025">
    <property type="entry name" value="Folate-binding domain"/>
    <property type="match status" value="1"/>
</dbReference>
<gene>
    <name evidence="1" type="ORF">DRB17_12675</name>
</gene>
<dbReference type="AlphaFoldDB" id="A0A369T8A1"/>
<dbReference type="Gene3D" id="3.30.1360.120">
    <property type="entry name" value="Probable tRNA modification gtpase trme, domain 1"/>
    <property type="match status" value="1"/>
</dbReference>
<accession>A0A369T8A1</accession>
<sequence>MPEATEPLTAASPLAAVWEPGEHGRIGPQGPGVTFTERRDLTLASFQARRAGVEALAGAASENLGLALPGPNDSTAGDGLSLIWVGLDRWLAVAADTNGPALLQRLGEALGETAAVADQSHGEYVLQLEGPQVRDVLMRATPVDVHPTAFPVGRVVSTVMNHTSVQLWRTQAERYLVVVHRGFARDLFKFLTTMSRDVGYRLP</sequence>
<reference evidence="1 2" key="1">
    <citation type="submission" date="2018-07" db="EMBL/GenBank/DDBJ databases">
        <title>Venubactetium sediminum gen. nov., sp. nov., isolated from a marine solar saltern.</title>
        <authorList>
            <person name="Wang S."/>
        </authorList>
    </citation>
    <scope>NUCLEOTIDE SEQUENCE [LARGE SCALE GENOMIC DNA]</scope>
    <source>
        <strain evidence="1 2">WD2A32</strain>
    </source>
</reference>
<dbReference type="Proteomes" id="UP000253941">
    <property type="component" value="Unassembled WGS sequence"/>
</dbReference>
<dbReference type="EMBL" id="QPMH01000011">
    <property type="protein sequence ID" value="RDD61543.1"/>
    <property type="molecule type" value="Genomic_DNA"/>
</dbReference>
<name>A0A369T8A1_9PROT</name>
<keyword evidence="2" id="KW-1185">Reference proteome</keyword>
<dbReference type="Pfam" id="PF04268">
    <property type="entry name" value="SoxG"/>
    <property type="match status" value="1"/>
</dbReference>
<dbReference type="InterPro" id="IPR027266">
    <property type="entry name" value="TrmE/GcvT-like"/>
</dbReference>
<evidence type="ECO:0000313" key="1">
    <source>
        <dbReference type="EMBL" id="RDD61543.1"/>
    </source>
</evidence>
<evidence type="ECO:0008006" key="3">
    <source>
        <dbReference type="Google" id="ProtNLM"/>
    </source>
</evidence>